<dbReference type="PANTHER" id="PTHR42693">
    <property type="entry name" value="ARYLSULFATASE FAMILY MEMBER"/>
    <property type="match status" value="1"/>
</dbReference>
<evidence type="ECO:0000256" key="2">
    <source>
        <dbReference type="ARBA" id="ARBA00022723"/>
    </source>
</evidence>
<organism evidence="7">
    <name type="scientific">marine metagenome</name>
    <dbReference type="NCBI Taxonomy" id="408172"/>
    <lineage>
        <taxon>unclassified sequences</taxon>
        <taxon>metagenomes</taxon>
        <taxon>ecological metagenomes</taxon>
    </lineage>
</organism>
<keyword evidence="2" id="KW-0479">Metal-binding</keyword>
<evidence type="ECO:0000256" key="3">
    <source>
        <dbReference type="ARBA" id="ARBA00022801"/>
    </source>
</evidence>
<evidence type="ECO:0000259" key="6">
    <source>
        <dbReference type="Pfam" id="PF00884"/>
    </source>
</evidence>
<keyword evidence="3" id="KW-0378">Hydrolase</keyword>
<evidence type="ECO:0000313" key="7">
    <source>
        <dbReference type="EMBL" id="SVA75031.1"/>
    </source>
</evidence>
<feature type="compositionally biased region" description="Polar residues" evidence="5">
    <location>
        <begin position="476"/>
        <end position="493"/>
    </location>
</feature>
<dbReference type="Pfam" id="PF00884">
    <property type="entry name" value="Sulfatase"/>
    <property type="match status" value="1"/>
</dbReference>
<reference evidence="7" key="1">
    <citation type="submission" date="2018-05" db="EMBL/GenBank/DDBJ databases">
        <authorList>
            <person name="Lanie J.A."/>
            <person name="Ng W.-L."/>
            <person name="Kazmierczak K.M."/>
            <person name="Andrzejewski T.M."/>
            <person name="Davidsen T.M."/>
            <person name="Wayne K.J."/>
            <person name="Tettelin H."/>
            <person name="Glass J.I."/>
            <person name="Rusch D."/>
            <person name="Podicherti R."/>
            <person name="Tsui H.-C.T."/>
            <person name="Winkler M.E."/>
        </authorList>
    </citation>
    <scope>NUCLEOTIDE SEQUENCE</scope>
</reference>
<dbReference type="InterPro" id="IPR050738">
    <property type="entry name" value="Sulfatase"/>
</dbReference>
<comment type="similarity">
    <text evidence="1">Belongs to the sulfatase family.</text>
</comment>
<dbReference type="InterPro" id="IPR024607">
    <property type="entry name" value="Sulfatase_CS"/>
</dbReference>
<dbReference type="GO" id="GO:0046872">
    <property type="term" value="F:metal ion binding"/>
    <property type="evidence" value="ECO:0007669"/>
    <property type="project" value="UniProtKB-KW"/>
</dbReference>
<dbReference type="PROSITE" id="PS00523">
    <property type="entry name" value="SULFATASE_1"/>
    <property type="match status" value="1"/>
</dbReference>
<name>A0A381YEM4_9ZZZZ</name>
<dbReference type="Gene3D" id="3.30.1120.10">
    <property type="match status" value="1"/>
</dbReference>
<dbReference type="InterPro" id="IPR017850">
    <property type="entry name" value="Alkaline_phosphatase_core_sf"/>
</dbReference>
<keyword evidence="4" id="KW-0106">Calcium</keyword>
<evidence type="ECO:0000256" key="1">
    <source>
        <dbReference type="ARBA" id="ARBA00008779"/>
    </source>
</evidence>
<feature type="domain" description="Sulfatase N-terminal" evidence="6">
    <location>
        <begin position="29"/>
        <end position="375"/>
    </location>
</feature>
<dbReference type="GO" id="GO:0004065">
    <property type="term" value="F:arylsulfatase activity"/>
    <property type="evidence" value="ECO:0007669"/>
    <property type="project" value="TreeGrafter"/>
</dbReference>
<gene>
    <name evidence="7" type="ORF">METZ01_LOCUS127885</name>
</gene>
<dbReference type="CDD" id="cd16143">
    <property type="entry name" value="ARS_like"/>
    <property type="match status" value="1"/>
</dbReference>
<dbReference type="SUPFAM" id="SSF53649">
    <property type="entry name" value="Alkaline phosphatase-like"/>
    <property type="match status" value="1"/>
</dbReference>
<dbReference type="PANTHER" id="PTHR42693:SF53">
    <property type="entry name" value="ENDO-4-O-SULFATASE"/>
    <property type="match status" value="1"/>
</dbReference>
<accession>A0A381YEM4</accession>
<dbReference type="EMBL" id="UINC01017966">
    <property type="protein sequence ID" value="SVA75031.1"/>
    <property type="molecule type" value="Genomic_DNA"/>
</dbReference>
<proteinExistence type="inferred from homology"/>
<protein>
    <recommendedName>
        <fullName evidence="6">Sulfatase N-terminal domain-containing protein</fullName>
    </recommendedName>
</protein>
<dbReference type="PROSITE" id="PS00149">
    <property type="entry name" value="SULFATASE_2"/>
    <property type="match status" value="1"/>
</dbReference>
<dbReference type="Gene3D" id="3.40.720.10">
    <property type="entry name" value="Alkaline Phosphatase, subunit A"/>
    <property type="match status" value="1"/>
</dbReference>
<evidence type="ECO:0000256" key="4">
    <source>
        <dbReference type="ARBA" id="ARBA00022837"/>
    </source>
</evidence>
<evidence type="ECO:0000256" key="5">
    <source>
        <dbReference type="SAM" id="MobiDB-lite"/>
    </source>
</evidence>
<sequence>MENLLTAILVTVVTAASIQAKEPRKNVMPNIVLILADDMGKDSVSAFNGKLGFKTPRMDQLVTQGMTFTEAHSGSALCTPTRYGLLTGRYAWRSRLKRGVLHKWDPPLIEEGRAGMGAMLQAKGYHTACVGKWHLGWDLPFNSNDPLPVGDRSTRDALVAKMVDWTKPMAGGPVDHGFDYHFGSDLRMGLPYVYLENRKVLGTPVFQKKRGDTSAVDILPTVTAKAISYIEGQAKKDQPFFLYFSMTSPHSPIAPSAKFDGISGISPYVDFVIQTDDSIGRVVDAVDQAGIAEDTLIIVTADNGNSLNLAKKGGSFEKGVNFEVNMRGGKFHIEEGGHKVPFIVRWKGMVAPKTSSNTPICLTDLMATFAEIAGYDLPDNAAEDSVSLLSALKGKAFTRDPIINHDAPGDFAIRRGEWKLIIRSTPKGKRTAEKAGLPPVHLYNVSEDPRELNNRAEQYPELVSRLTKELRTIISNGRSTPGTLQQNAGQTWMPTDEKSPAAAANTTVDGVTNKARGDVYPQERNQKLPAMQKEVKK</sequence>
<dbReference type="AlphaFoldDB" id="A0A381YEM4"/>
<dbReference type="InterPro" id="IPR000917">
    <property type="entry name" value="Sulfatase_N"/>
</dbReference>
<feature type="region of interest" description="Disordered" evidence="5">
    <location>
        <begin position="476"/>
        <end position="537"/>
    </location>
</feature>